<dbReference type="Gene3D" id="3.40.190.10">
    <property type="entry name" value="Periplasmic binding protein-like II"/>
    <property type="match status" value="1"/>
</dbReference>
<keyword evidence="5" id="KW-0804">Transcription</keyword>
<dbReference type="InterPro" id="IPR005119">
    <property type="entry name" value="LysR_subst-bd"/>
</dbReference>
<dbReference type="SUPFAM" id="SSF46785">
    <property type="entry name" value="Winged helix' DNA-binding domain"/>
    <property type="match status" value="1"/>
</dbReference>
<evidence type="ECO:0000256" key="1">
    <source>
        <dbReference type="ARBA" id="ARBA00003502"/>
    </source>
</evidence>
<dbReference type="Gene3D" id="1.10.10.10">
    <property type="entry name" value="Winged helix-like DNA-binding domain superfamily/Winged helix DNA-binding domain"/>
    <property type="match status" value="1"/>
</dbReference>
<evidence type="ECO:0000259" key="6">
    <source>
        <dbReference type="PROSITE" id="PS50931"/>
    </source>
</evidence>
<evidence type="ECO:0000256" key="3">
    <source>
        <dbReference type="ARBA" id="ARBA00023015"/>
    </source>
</evidence>
<evidence type="ECO:0000313" key="8">
    <source>
        <dbReference type="Proteomes" id="UP001565369"/>
    </source>
</evidence>
<dbReference type="PROSITE" id="PS50931">
    <property type="entry name" value="HTH_LYSR"/>
    <property type="match status" value="1"/>
</dbReference>
<dbReference type="SUPFAM" id="SSF53850">
    <property type="entry name" value="Periplasmic binding protein-like II"/>
    <property type="match status" value="1"/>
</dbReference>
<reference evidence="7 8" key="1">
    <citation type="submission" date="2024-07" db="EMBL/GenBank/DDBJ databases">
        <title>Genomic Encyclopedia of Type Strains, Phase V (KMG-V): Genome sequencing to study the core and pangenomes of soil and plant-associated prokaryotes.</title>
        <authorList>
            <person name="Whitman W."/>
        </authorList>
    </citation>
    <scope>NUCLEOTIDE SEQUENCE [LARGE SCALE GENOMIC DNA]</scope>
    <source>
        <strain evidence="7 8">USDA 152</strain>
    </source>
</reference>
<dbReference type="Pfam" id="PF03466">
    <property type="entry name" value="LysR_substrate"/>
    <property type="match status" value="1"/>
</dbReference>
<dbReference type="Pfam" id="PF00126">
    <property type="entry name" value="HTH_1"/>
    <property type="match status" value="1"/>
</dbReference>
<dbReference type="EMBL" id="JBGBZJ010000003">
    <property type="protein sequence ID" value="MEY9458787.1"/>
    <property type="molecule type" value="Genomic_DNA"/>
</dbReference>
<keyword evidence="4 7" id="KW-0238">DNA-binding</keyword>
<proteinExistence type="inferred from homology"/>
<dbReference type="PANTHER" id="PTHR30537:SF3">
    <property type="entry name" value="TRANSCRIPTIONAL REGULATORY PROTEIN"/>
    <property type="match status" value="1"/>
</dbReference>
<organism evidence="7 8">
    <name type="scientific">Bradyrhizobium ottawaense</name>
    <dbReference type="NCBI Taxonomy" id="931866"/>
    <lineage>
        <taxon>Bacteria</taxon>
        <taxon>Pseudomonadati</taxon>
        <taxon>Pseudomonadota</taxon>
        <taxon>Alphaproteobacteria</taxon>
        <taxon>Hyphomicrobiales</taxon>
        <taxon>Nitrobacteraceae</taxon>
        <taxon>Bradyrhizobium</taxon>
    </lineage>
</organism>
<evidence type="ECO:0000313" key="7">
    <source>
        <dbReference type="EMBL" id="MEY9458787.1"/>
    </source>
</evidence>
<name>A0ABV4G4F9_9BRAD</name>
<dbReference type="InterPro" id="IPR058163">
    <property type="entry name" value="LysR-type_TF_proteobact-type"/>
</dbReference>
<dbReference type="Proteomes" id="UP001565369">
    <property type="component" value="Unassembled WGS sequence"/>
</dbReference>
<gene>
    <name evidence="7" type="ORF">ABIG07_007735</name>
</gene>
<evidence type="ECO:0000256" key="4">
    <source>
        <dbReference type="ARBA" id="ARBA00023125"/>
    </source>
</evidence>
<dbReference type="PANTHER" id="PTHR30537">
    <property type="entry name" value="HTH-TYPE TRANSCRIPTIONAL REGULATOR"/>
    <property type="match status" value="1"/>
</dbReference>
<accession>A0ABV4G4F9</accession>
<feature type="domain" description="HTH lysR-type" evidence="6">
    <location>
        <begin position="17"/>
        <end position="74"/>
    </location>
</feature>
<comment type="caution">
    <text evidence="7">The sequence shown here is derived from an EMBL/GenBank/DDBJ whole genome shotgun (WGS) entry which is preliminary data.</text>
</comment>
<dbReference type="GO" id="GO:0003677">
    <property type="term" value="F:DNA binding"/>
    <property type="evidence" value="ECO:0007669"/>
    <property type="project" value="UniProtKB-KW"/>
</dbReference>
<dbReference type="InterPro" id="IPR036388">
    <property type="entry name" value="WH-like_DNA-bd_sf"/>
</dbReference>
<comment type="similarity">
    <text evidence="2">Belongs to the LysR transcriptional regulatory family.</text>
</comment>
<comment type="function">
    <text evidence="1">NodD regulates the expression of the nodABCFE genes which encode other nodulation proteins. NodD is also a negative regulator of its own expression. Binds flavonoids as inducers.</text>
</comment>
<evidence type="ECO:0000256" key="2">
    <source>
        <dbReference type="ARBA" id="ARBA00009437"/>
    </source>
</evidence>
<dbReference type="InterPro" id="IPR036390">
    <property type="entry name" value="WH_DNA-bd_sf"/>
</dbReference>
<protein>
    <submittedName>
        <fullName evidence="7">DNA-binding transcriptional LysR family regulator</fullName>
    </submittedName>
</protein>
<keyword evidence="3" id="KW-0805">Transcription regulation</keyword>
<dbReference type="InterPro" id="IPR000847">
    <property type="entry name" value="LysR_HTH_N"/>
</dbReference>
<sequence length="295" mass="33078">MAADLQDAASPARLARMNWDDLRIIAAVRDEGTYAGASARLRIDETTVGRRLARIQRDLGVLLFDAVDGQRRPTRHCEAVLEHVGAMAVHVAAIDRIKESQPGPVGRLRIASTNAVAEELLAPHASSFLRDHPGLTLQFLTSSGNVKFSRWQADLAIRLRKPEKGDFTISKLGDVRLYFFEPADRAGGEPVACIYPDELDTIPEQQFLRAKRLTNVRCITDNVRIIRTLIQSHQAVGVLPEHSCEGLFADRSLRATLLPRRRDVWLLVQNHLKRDPATRVTIDWVRACFQETSRP</sequence>
<keyword evidence="8" id="KW-1185">Reference proteome</keyword>
<evidence type="ECO:0000256" key="5">
    <source>
        <dbReference type="ARBA" id="ARBA00023163"/>
    </source>
</evidence>